<dbReference type="Gene3D" id="3.90.1580.10">
    <property type="entry name" value="paralog of FGE (formylglycine-generating enzyme)"/>
    <property type="match status" value="2"/>
</dbReference>
<dbReference type="EMBL" id="LR593886">
    <property type="protein sequence ID" value="VTR91707.1"/>
    <property type="molecule type" value="Genomic_DNA"/>
</dbReference>
<organism evidence="2 3">
    <name type="scientific">Gemmata massiliana</name>
    <dbReference type="NCBI Taxonomy" id="1210884"/>
    <lineage>
        <taxon>Bacteria</taxon>
        <taxon>Pseudomonadati</taxon>
        <taxon>Planctomycetota</taxon>
        <taxon>Planctomycetia</taxon>
        <taxon>Gemmatales</taxon>
        <taxon>Gemmataceae</taxon>
        <taxon>Gemmata</taxon>
    </lineage>
</organism>
<name>A0A6P2CSW7_9BACT</name>
<evidence type="ECO:0000259" key="1">
    <source>
        <dbReference type="Pfam" id="PF03781"/>
    </source>
</evidence>
<reference evidence="2 3" key="1">
    <citation type="submission" date="2019-05" db="EMBL/GenBank/DDBJ databases">
        <authorList>
            <consortium name="Science for Life Laboratories"/>
        </authorList>
    </citation>
    <scope>NUCLEOTIDE SEQUENCE [LARGE SCALE GENOMIC DNA]</scope>
    <source>
        <strain evidence="2">Soil9</strain>
    </source>
</reference>
<evidence type="ECO:0000313" key="2">
    <source>
        <dbReference type="EMBL" id="VTR91707.1"/>
    </source>
</evidence>
<dbReference type="Pfam" id="PF03781">
    <property type="entry name" value="FGE-sulfatase"/>
    <property type="match status" value="2"/>
</dbReference>
<dbReference type="InterPro" id="IPR005532">
    <property type="entry name" value="SUMF_dom"/>
</dbReference>
<accession>A0A6P2CSW7</accession>
<dbReference type="PANTHER" id="PTHR23150">
    <property type="entry name" value="SULFATASE MODIFYING FACTOR 1, 2"/>
    <property type="match status" value="1"/>
</dbReference>
<dbReference type="InterPro" id="IPR042095">
    <property type="entry name" value="SUMF_sf"/>
</dbReference>
<dbReference type="SUPFAM" id="SSF56436">
    <property type="entry name" value="C-type lectin-like"/>
    <property type="match status" value="2"/>
</dbReference>
<dbReference type="KEGG" id="gms:SOIL9_60070"/>
<dbReference type="PANTHER" id="PTHR23150:SF19">
    <property type="entry name" value="FORMYLGLYCINE-GENERATING ENZYME"/>
    <property type="match status" value="1"/>
</dbReference>
<keyword evidence="3" id="KW-1185">Reference proteome</keyword>
<dbReference type="AlphaFoldDB" id="A0A6P2CSW7"/>
<evidence type="ECO:0000313" key="3">
    <source>
        <dbReference type="Proteomes" id="UP000464178"/>
    </source>
</evidence>
<feature type="domain" description="Sulfatase-modifying factor enzyme-like" evidence="1">
    <location>
        <begin position="423"/>
        <end position="668"/>
    </location>
</feature>
<dbReference type="InterPro" id="IPR051043">
    <property type="entry name" value="Sulfatase_Mod_Factor_Kinase"/>
</dbReference>
<protein>
    <recommendedName>
        <fullName evidence="1">Sulfatase-modifying factor enzyme-like domain-containing protein</fullName>
    </recommendedName>
</protein>
<sequence>MVLDRSDRLIPYWDDQVAVLNQLRRLVPARGLEVFIGIGPGPDLWQMARPGERRPFEIPDSGTRVLVLGDLGCLQPGGDGLHAAWGRWGESLREAGCHSVALVPCATELVPSAIRRAFTVCSGQKLPQAVVRDPDERQRVVERLLTLVAPAIRLEPGLLRIIRTLLSGPSAADASLESALWQHPAVVSKHPVAATLDADHAKDVLLPLFEHEPEDLRRVVLETIRSWRQACDLLVWLQEVARLPQSSRGLVPSVDQEDARLALHNLATQAAAPAAAGIAALKDYVGRAVSRLPGTAWADPSTGPVYRLLQKRCFPNGKLSSPGFDPAEHDRGPTALTFDIRQYGVELTFTPISPVAPNHSGGVGSLLGSLRTTNRILRVDDNWQKARAEGEVTRPIWADDFGQDQYGPWATIRVKSIVQRLRWIPAGRFRMGSPDSEEGRWDNEGPVHEVVISQGYWLFDTPCTQGLWEAVMSANPSRFKDPRRPVENVSWVDVGAFLKRANEKVAGLELTLPTEAQWEYACRAGTTTSTYTGDVMVVGRFNAPGLDAIAWYGGNSGREYDLEEGEDSSEWPNKQYLDARAGTRVVGSKLANGWGLYDMLGNVLEWCCDGQRPYVFGSVVDPVGSTEVDTDRVVRGSGWRNIAWCVRAAFRWAHAQDFRDDMHGFRCLISGEIEPARAQTAVSVRDRGAEPGPGMEMSGGAVAIMLSEARSDRFALSSALNVRIRSDLDDLILERSIQPRWATAIGRDRLGLWAEFEVRGNEHSVVTQRLRWIPAGRFRMGSPDSEEGRWDDEGPVHEVVISQGYWLFDTPCTQGLWEAVMSANPSRFKDPRRPVENVSWVDVGAFLKRANEKVAGLELTLPTEAQWEYACRAGTTTSTYTGDIEIVGENNAPGLDAIAWYGGNSGREYDLEEGEEMLSWTEKQYLDARAGTRVVGSKLANGWGLYDMLGNVWEWCRDGQRVYTGGSVADPIGPGEAGTDRVIRGGGWDGPARYARAAYRTAYAPSIRDGYLGFRCFSGQ</sequence>
<dbReference type="Proteomes" id="UP000464178">
    <property type="component" value="Chromosome"/>
</dbReference>
<proteinExistence type="predicted"/>
<feature type="domain" description="Sulfatase-modifying factor enzyme-like" evidence="1">
    <location>
        <begin position="772"/>
        <end position="1016"/>
    </location>
</feature>
<gene>
    <name evidence="2" type="ORF">SOIL9_60070</name>
</gene>
<dbReference type="GO" id="GO:0120147">
    <property type="term" value="F:formylglycine-generating oxidase activity"/>
    <property type="evidence" value="ECO:0007669"/>
    <property type="project" value="TreeGrafter"/>
</dbReference>
<dbReference type="InterPro" id="IPR016187">
    <property type="entry name" value="CTDL_fold"/>
</dbReference>